<dbReference type="HOGENOM" id="CLU_3118028_0_0_9"/>
<sequence>MGNRIFPAKKRQRCLRILKRQQADFVLIYYRTKSAPYCGGAFRIRRKIEE</sequence>
<proteinExistence type="predicted"/>
<evidence type="ECO:0000313" key="2">
    <source>
        <dbReference type="Proteomes" id="UP000004619"/>
    </source>
</evidence>
<dbReference type="EMBL" id="ACOP02000044">
    <property type="protein sequence ID" value="EEU96785.1"/>
    <property type="molecule type" value="Genomic_DNA"/>
</dbReference>
<comment type="caution">
    <text evidence="1">The sequence shown here is derived from an EMBL/GenBank/DDBJ whole genome shotgun (WGS) entry which is preliminary data.</text>
</comment>
<accession>C7H5J2</accession>
<keyword evidence="2" id="KW-1185">Reference proteome</keyword>
<dbReference type="Proteomes" id="UP000004619">
    <property type="component" value="Unassembled WGS sequence"/>
</dbReference>
<name>C7H5J2_FAED2</name>
<evidence type="ECO:0000313" key="1">
    <source>
        <dbReference type="EMBL" id="EEU96785.1"/>
    </source>
</evidence>
<reference evidence="1" key="1">
    <citation type="submission" date="2009-08" db="EMBL/GenBank/DDBJ databases">
        <authorList>
            <person name="Weinstock G."/>
            <person name="Sodergren E."/>
            <person name="Clifton S."/>
            <person name="Fulton L."/>
            <person name="Fulton B."/>
            <person name="Courtney L."/>
            <person name="Fronick C."/>
            <person name="Harrison M."/>
            <person name="Strong C."/>
            <person name="Farmer C."/>
            <person name="Delahaunty K."/>
            <person name="Markovic C."/>
            <person name="Hall O."/>
            <person name="Minx P."/>
            <person name="Tomlinson C."/>
            <person name="Mitreva M."/>
            <person name="Nelson J."/>
            <person name="Hou S."/>
            <person name="Wollam A."/>
            <person name="Pepin K.H."/>
            <person name="Johnson M."/>
            <person name="Bhonagiri V."/>
            <person name="Nash W.E."/>
            <person name="Warren W."/>
            <person name="Chinwalla A."/>
            <person name="Mardis E.R."/>
            <person name="Wilson R.K."/>
        </authorList>
    </citation>
    <scope>NUCLEOTIDE SEQUENCE [LARGE SCALE GENOMIC DNA]</scope>
    <source>
        <strain evidence="1">A2-165</strain>
    </source>
</reference>
<organism evidence="1 2">
    <name type="scientific">Faecalibacterium duncaniae (strain DSM 17677 / JCM 31915 / A2-165)</name>
    <name type="common">Faecalibacterium prausnitzii</name>
    <dbReference type="NCBI Taxonomy" id="411483"/>
    <lineage>
        <taxon>Bacteria</taxon>
        <taxon>Bacillati</taxon>
        <taxon>Bacillota</taxon>
        <taxon>Clostridia</taxon>
        <taxon>Eubacteriales</taxon>
        <taxon>Oscillospiraceae</taxon>
        <taxon>Faecalibacterium</taxon>
    </lineage>
</organism>
<gene>
    <name evidence="1" type="ORF">FAEPRAA2165_01563</name>
</gene>
<dbReference type="AlphaFoldDB" id="C7H5J2"/>
<dbReference type="STRING" id="411483.FAEPRAA2165_01563"/>
<protein>
    <submittedName>
        <fullName evidence="1">Uncharacterized protein</fullName>
    </submittedName>
</protein>